<dbReference type="Proteomes" id="UP000217528">
    <property type="component" value="Unassembled WGS sequence"/>
</dbReference>
<organism evidence="1 3">
    <name type="scientific">Methanosphaera cuniculi</name>
    <dbReference type="NCBI Taxonomy" id="1077256"/>
    <lineage>
        <taxon>Archaea</taxon>
        <taxon>Methanobacteriati</taxon>
        <taxon>Methanobacteriota</taxon>
        <taxon>Methanomada group</taxon>
        <taxon>Methanobacteria</taxon>
        <taxon>Methanobacteriales</taxon>
        <taxon>Methanobacteriaceae</taxon>
        <taxon>Methanosphaera</taxon>
    </lineage>
</organism>
<comment type="caution">
    <text evidence="1">The sequence shown here is derived from an EMBL/GenBank/DDBJ whole genome shotgun (WGS) entry which is preliminary data.</text>
</comment>
<sequence>MKITKYNCFLLIIMIIIILSSITVISANDTNSTRNLNYNISSNDSYMMENNTSINFKQKIDNNIIKENTNNNL</sequence>
<proteinExistence type="predicted"/>
<gene>
    <name evidence="1" type="ORF">ASJ82_04655</name>
    <name evidence="2" type="ORF">MSCUN_00680</name>
</gene>
<protein>
    <submittedName>
        <fullName evidence="1">Uncharacterized protein</fullName>
    </submittedName>
</protein>
<evidence type="ECO:0000313" key="3">
    <source>
        <dbReference type="Proteomes" id="UP000217528"/>
    </source>
</evidence>
<accession>A0A2A2HB94</accession>
<dbReference type="Proteomes" id="UP000246004">
    <property type="component" value="Unassembled WGS sequence"/>
</dbReference>
<evidence type="ECO:0000313" key="1">
    <source>
        <dbReference type="EMBL" id="PAV06513.1"/>
    </source>
</evidence>
<dbReference type="EMBL" id="LWMS01000002">
    <property type="protein sequence ID" value="PWL09007.1"/>
    <property type="molecule type" value="Genomic_DNA"/>
</dbReference>
<reference evidence="2 4" key="1">
    <citation type="submission" date="2016-04" db="EMBL/GenBank/DDBJ databases">
        <title>Genome sequence of Methanosphaera cuniculi DSM 4103.</title>
        <authorList>
            <person name="Poehlein A."/>
            <person name="Seedorf H."/>
            <person name="Daniel R."/>
        </authorList>
    </citation>
    <scope>NUCLEOTIDE SEQUENCE [LARGE SCALE GENOMIC DNA]</scope>
    <source>
        <strain evidence="2 4">DSM 4103</strain>
    </source>
</reference>
<keyword evidence="3" id="KW-1185">Reference proteome</keyword>
<evidence type="ECO:0000313" key="2">
    <source>
        <dbReference type="EMBL" id="PWL09007.1"/>
    </source>
</evidence>
<reference evidence="1 3" key="2">
    <citation type="journal article" date="2017" name="BMC Genomics">
        <title>Genomic analysis of methanogenic archaea reveals a shift towards energy conservation.</title>
        <authorList>
            <person name="Gilmore S.P."/>
            <person name="Henske J.K."/>
            <person name="Sexton J.A."/>
            <person name="Solomon K.V."/>
            <person name="Seppala S."/>
            <person name="Yoo J.I."/>
            <person name="Huyett L.M."/>
            <person name="Pressman A."/>
            <person name="Cogan J.Z."/>
            <person name="Kivenson V."/>
            <person name="Peng X."/>
            <person name="Tan Y."/>
            <person name="Valentine D.L."/>
            <person name="O'Malley M.A."/>
        </authorList>
    </citation>
    <scope>NUCLEOTIDE SEQUENCE [LARGE SCALE GENOMIC DNA]</scope>
    <source>
        <strain evidence="1 3">1R-7</strain>
    </source>
</reference>
<dbReference type="RefSeq" id="WP_095609366.1">
    <property type="nucleotide sequence ID" value="NZ_LMVN01000029.1"/>
</dbReference>
<evidence type="ECO:0000313" key="4">
    <source>
        <dbReference type="Proteomes" id="UP000246004"/>
    </source>
</evidence>
<dbReference type="EMBL" id="LMVN01000029">
    <property type="protein sequence ID" value="PAV06513.1"/>
    <property type="molecule type" value="Genomic_DNA"/>
</dbReference>
<dbReference type="AlphaFoldDB" id="A0A2A2HB94"/>
<name>A0A2A2HB94_9EURY</name>